<evidence type="ECO:0000313" key="1">
    <source>
        <dbReference type="EMBL" id="CAG8611217.1"/>
    </source>
</evidence>
<feature type="non-terminal residue" evidence="1">
    <location>
        <position position="1"/>
    </location>
</feature>
<keyword evidence="2" id="KW-1185">Reference proteome</keyword>
<dbReference type="Proteomes" id="UP000789860">
    <property type="component" value="Unassembled WGS sequence"/>
</dbReference>
<accession>A0ACA9MVK7</accession>
<organism evidence="1 2">
    <name type="scientific">Scutellospora calospora</name>
    <dbReference type="NCBI Taxonomy" id="85575"/>
    <lineage>
        <taxon>Eukaryota</taxon>
        <taxon>Fungi</taxon>
        <taxon>Fungi incertae sedis</taxon>
        <taxon>Mucoromycota</taxon>
        <taxon>Glomeromycotina</taxon>
        <taxon>Glomeromycetes</taxon>
        <taxon>Diversisporales</taxon>
        <taxon>Gigasporaceae</taxon>
        <taxon>Scutellospora</taxon>
    </lineage>
</organism>
<name>A0ACA9MVK7_9GLOM</name>
<sequence>KEKIVYKENKIEGKAQTKNTTIEVEKEENDTRYQRNEENRERSILKEKRK</sequence>
<reference evidence="1" key="1">
    <citation type="submission" date="2021-06" db="EMBL/GenBank/DDBJ databases">
        <authorList>
            <person name="Kallberg Y."/>
            <person name="Tangrot J."/>
            <person name="Rosling A."/>
        </authorList>
    </citation>
    <scope>NUCLEOTIDE SEQUENCE</scope>
    <source>
        <strain evidence="1">AU212A</strain>
    </source>
</reference>
<proteinExistence type="predicted"/>
<evidence type="ECO:0000313" key="2">
    <source>
        <dbReference type="Proteomes" id="UP000789860"/>
    </source>
</evidence>
<protein>
    <submittedName>
        <fullName evidence="1">6392_t:CDS:1</fullName>
    </submittedName>
</protein>
<comment type="caution">
    <text evidence="1">The sequence shown here is derived from an EMBL/GenBank/DDBJ whole genome shotgun (WGS) entry which is preliminary data.</text>
</comment>
<dbReference type="EMBL" id="CAJVPM010015967">
    <property type="protein sequence ID" value="CAG8611217.1"/>
    <property type="molecule type" value="Genomic_DNA"/>
</dbReference>
<gene>
    <name evidence="1" type="ORF">SCALOS_LOCUS7299</name>
</gene>